<keyword evidence="1" id="KW-1133">Transmembrane helix</keyword>
<keyword evidence="2" id="KW-0614">Plasmid</keyword>
<feature type="transmembrane region" description="Helical" evidence="1">
    <location>
        <begin position="57"/>
        <end position="82"/>
    </location>
</feature>
<sequence>MVTFDETDLGIETPERTNICAIVGLFCALTGLFLPALVFGAIGYVETGGREHETGSGLAVAALILGAIELVAGVLTAVIVLVSMR</sequence>
<protein>
    <recommendedName>
        <fullName evidence="4">DUF4190 domain-containing protein</fullName>
    </recommendedName>
</protein>
<evidence type="ECO:0008006" key="4">
    <source>
        <dbReference type="Google" id="ProtNLM"/>
    </source>
</evidence>
<dbReference type="Proteomes" id="UP000028488">
    <property type="component" value="Plasmid pPDG4"/>
</dbReference>
<organism evidence="2 3">
    <name type="scientific">Rhodococcus opacus</name>
    <name type="common">Nocardia opaca</name>
    <dbReference type="NCBI Taxonomy" id="37919"/>
    <lineage>
        <taxon>Bacteria</taxon>
        <taxon>Bacillati</taxon>
        <taxon>Actinomycetota</taxon>
        <taxon>Actinomycetes</taxon>
        <taxon>Mycobacteriales</taxon>
        <taxon>Nocardiaceae</taxon>
        <taxon>Rhodococcus</taxon>
    </lineage>
</organism>
<evidence type="ECO:0000313" key="3">
    <source>
        <dbReference type="Proteomes" id="UP000028488"/>
    </source>
</evidence>
<feature type="transmembrane region" description="Helical" evidence="1">
    <location>
        <begin position="21"/>
        <end position="45"/>
    </location>
</feature>
<dbReference type="EMBL" id="CP008951">
    <property type="protein sequence ID" value="AII11470.1"/>
    <property type="molecule type" value="Genomic_DNA"/>
</dbReference>
<gene>
    <name evidence="2" type="ORF">EP51_46735</name>
</gene>
<geneLocation type="plasmid" evidence="2 3">
    <name>pPDG4</name>
</geneLocation>
<dbReference type="RefSeq" id="WP_128644247.1">
    <property type="nucleotide sequence ID" value="NZ_CP008951.1"/>
</dbReference>
<keyword evidence="1" id="KW-0472">Membrane</keyword>
<keyword evidence="1" id="KW-0812">Transmembrane</keyword>
<accession>A0A076EZT7</accession>
<evidence type="ECO:0000313" key="2">
    <source>
        <dbReference type="EMBL" id="AII11470.1"/>
    </source>
</evidence>
<dbReference type="AlphaFoldDB" id="A0A076EZT7"/>
<evidence type="ECO:0000256" key="1">
    <source>
        <dbReference type="SAM" id="Phobius"/>
    </source>
</evidence>
<name>A0A076EZT7_RHOOP</name>
<reference evidence="2 3" key="1">
    <citation type="submission" date="2014-07" db="EMBL/GenBank/DDBJ databases">
        <title>Genome Sequence of Rhodococcus opacus Strain R7, a Biodegrader of Mono- and Polycyclic Aromatic Hydrocarbons.</title>
        <authorList>
            <person name="Di Gennaro P."/>
            <person name="Zampolli J."/>
            <person name="Presti I."/>
            <person name="Cappelletti M."/>
            <person name="D'Ursi P."/>
            <person name="Orro A."/>
            <person name="Mezzelani A."/>
            <person name="Milanesi L."/>
        </authorList>
    </citation>
    <scope>NUCLEOTIDE SEQUENCE [LARGE SCALE GENOMIC DNA]</scope>
    <source>
        <strain evidence="2 3">R7</strain>
        <plasmid evidence="2">pPDG4</plasmid>
    </source>
</reference>
<proteinExistence type="predicted"/>